<evidence type="ECO:0000256" key="1">
    <source>
        <dbReference type="ARBA" id="ARBA00009919"/>
    </source>
</evidence>
<dbReference type="PANTHER" id="PTHR10953:SF102">
    <property type="entry name" value="ADENYLYLTRANSFERASE AND SULFURTRANSFERASE MOCS3"/>
    <property type="match status" value="1"/>
</dbReference>
<dbReference type="Pfam" id="PF00899">
    <property type="entry name" value="ThiF"/>
    <property type="match status" value="1"/>
</dbReference>
<proteinExistence type="inferred from homology"/>
<sequence>MERYDRQIRLQKIGQRGQAEIGGKTVLIVGCGALGTHASEQLIRAGIGKIKLIDMDRVSWSNLQRQALFDENDAARTVYKVEAAKKRLNKINSNVEVESYQEAFTLQSGMLLDDVDLILDCTDNFTVRGAINQLATEMGLPFIFASCASVAGSVMFVQPDKGPCLQCVFPDLGELTQTSCDQLGVFTPLVSFVASIQVSLALQYFVCPEEVPVDQLLSVDNWSMTINRFQVTKQANCMTCGDGDGSVKQSAQPLMVRLCGTSAYKVAVSDFSAYQLEKILKAKRIEYRRTTKLMTFTIDTHDFTYFNSGQFYLYNFATLREATAYYEKLKALCEKEIIK</sequence>
<dbReference type="Gene3D" id="3.40.50.720">
    <property type="entry name" value="NAD(P)-binding Rossmann-like Domain"/>
    <property type="match status" value="1"/>
</dbReference>
<dbReference type="GO" id="GO:0008641">
    <property type="term" value="F:ubiquitin-like modifier activating enzyme activity"/>
    <property type="evidence" value="ECO:0007669"/>
    <property type="project" value="InterPro"/>
</dbReference>
<name>A0A829R843_LISGR</name>
<dbReference type="RefSeq" id="WP_036105934.1">
    <property type="nucleotide sequence ID" value="NZ_AODG01000010.1"/>
</dbReference>
<organism evidence="3 4">
    <name type="scientific">Listeria grayi FSL F6-1183</name>
    <dbReference type="NCBI Taxonomy" id="1265827"/>
    <lineage>
        <taxon>Bacteria</taxon>
        <taxon>Bacillati</taxon>
        <taxon>Bacillota</taxon>
        <taxon>Bacilli</taxon>
        <taxon>Bacillales</taxon>
        <taxon>Listeriaceae</taxon>
        <taxon>Listeria</taxon>
    </lineage>
</organism>
<dbReference type="GO" id="GO:0004792">
    <property type="term" value="F:thiosulfate-cyanide sulfurtransferase activity"/>
    <property type="evidence" value="ECO:0007669"/>
    <property type="project" value="TreeGrafter"/>
</dbReference>
<dbReference type="InterPro" id="IPR035985">
    <property type="entry name" value="Ubiquitin-activating_enz"/>
</dbReference>
<dbReference type="GO" id="GO:0016779">
    <property type="term" value="F:nucleotidyltransferase activity"/>
    <property type="evidence" value="ECO:0007669"/>
    <property type="project" value="TreeGrafter"/>
</dbReference>
<protein>
    <submittedName>
        <fullName evidence="3">Molybdopterin biosynthesis protein MoeB</fullName>
    </submittedName>
</protein>
<dbReference type="CDD" id="cd00757">
    <property type="entry name" value="ThiF_MoeB_HesA_family"/>
    <property type="match status" value="1"/>
</dbReference>
<dbReference type="EMBL" id="AODG01000010">
    <property type="protein sequence ID" value="EUJ27979.1"/>
    <property type="molecule type" value="Genomic_DNA"/>
</dbReference>
<dbReference type="SUPFAM" id="SSF69572">
    <property type="entry name" value="Activating enzymes of the ubiquitin-like proteins"/>
    <property type="match status" value="1"/>
</dbReference>
<dbReference type="Proteomes" id="UP000019251">
    <property type="component" value="Unassembled WGS sequence"/>
</dbReference>
<dbReference type="FunFam" id="3.40.50.720:FF:000080">
    <property type="entry name" value="Thiazole biosynthesis adenylyltransferase ThiF"/>
    <property type="match status" value="1"/>
</dbReference>
<accession>A0A829R843</accession>
<feature type="domain" description="THIF-type NAD/FAD binding fold" evidence="2">
    <location>
        <begin position="4"/>
        <end position="237"/>
    </location>
</feature>
<dbReference type="GO" id="GO:0008146">
    <property type="term" value="F:sulfotransferase activity"/>
    <property type="evidence" value="ECO:0007669"/>
    <property type="project" value="TreeGrafter"/>
</dbReference>
<evidence type="ECO:0000313" key="4">
    <source>
        <dbReference type="Proteomes" id="UP000019251"/>
    </source>
</evidence>
<evidence type="ECO:0000313" key="3">
    <source>
        <dbReference type="EMBL" id="EUJ27979.1"/>
    </source>
</evidence>
<comment type="caution">
    <text evidence="3">The sequence shown here is derived from an EMBL/GenBank/DDBJ whole genome shotgun (WGS) entry which is preliminary data.</text>
</comment>
<dbReference type="AlphaFoldDB" id="A0A829R843"/>
<reference evidence="3 4" key="1">
    <citation type="submission" date="2012-12" db="EMBL/GenBank/DDBJ databases">
        <title>Novel taxa of Listeriaceae from agricultural environments in the United States.</title>
        <authorList>
            <person name="den Bakker H.C."/>
            <person name="Allred A."/>
            <person name="Warchocki S."/>
            <person name="Wright E.M."/>
            <person name="Burrell A."/>
            <person name="Nightingale K.K."/>
            <person name="Kephart D."/>
            <person name="Wiedmann M."/>
        </authorList>
    </citation>
    <scope>NUCLEOTIDE SEQUENCE [LARGE SCALE GENOMIC DNA]</scope>
    <source>
        <strain evidence="3 4">FSL F6-1183</strain>
    </source>
</reference>
<dbReference type="GO" id="GO:0005829">
    <property type="term" value="C:cytosol"/>
    <property type="evidence" value="ECO:0007669"/>
    <property type="project" value="TreeGrafter"/>
</dbReference>
<dbReference type="InterPro" id="IPR045886">
    <property type="entry name" value="ThiF/MoeB/HesA"/>
</dbReference>
<gene>
    <name evidence="3" type="ORF">LMUR_07954</name>
</gene>
<evidence type="ECO:0000259" key="2">
    <source>
        <dbReference type="Pfam" id="PF00899"/>
    </source>
</evidence>
<dbReference type="InterPro" id="IPR000594">
    <property type="entry name" value="ThiF_NAD_FAD-bd"/>
</dbReference>
<comment type="similarity">
    <text evidence="1">Belongs to the HesA/MoeB/ThiF family.</text>
</comment>
<dbReference type="PANTHER" id="PTHR10953">
    <property type="entry name" value="UBIQUITIN-ACTIVATING ENZYME E1"/>
    <property type="match status" value="1"/>
</dbReference>